<feature type="region of interest" description="Disordered" evidence="1">
    <location>
        <begin position="22"/>
        <end position="45"/>
    </location>
</feature>
<comment type="caution">
    <text evidence="2">The sequence shown here is derived from an EMBL/GenBank/DDBJ whole genome shotgun (WGS) entry which is preliminary data.</text>
</comment>
<sequence>MAFNFYLKLRKKGQAGEVWEMELQEGREPQGRSSRADPRRNRPDTDKLFDVVTLLQQIPGHRPVSADEILKELGVDLRPPEVVDRAVHSLLEGHPKGLPEADVIDAYPEDDGNRPVYFHRGEPFLVSLSGSGRRLRSREGEDGGGRVGISHDLRSELRRGEAVRVGGEWFRVDILENRKVQRLRAETPVSVTIGAGRRKWPPVDFMDEKSGYKEAFSLTEGLPLDHSPLPGRDEEEDLPLVRHGCTSDVRDLLWSTTRQHVPSDEKELRARLQEAALGTHQSGPRRPKMSAAVLKSQANKKRKLDKEAAWRDDIRAKAAAIQAMQQQAKKRKK</sequence>
<evidence type="ECO:0000313" key="2">
    <source>
        <dbReference type="EMBL" id="TFJ81164.1"/>
    </source>
</evidence>
<dbReference type="EMBL" id="SDOX01000140">
    <property type="protein sequence ID" value="TFJ81164.1"/>
    <property type="molecule type" value="Genomic_DNA"/>
</dbReference>
<name>A0A4D9CRI8_9STRA</name>
<evidence type="ECO:0000256" key="1">
    <source>
        <dbReference type="SAM" id="MobiDB-lite"/>
    </source>
</evidence>
<dbReference type="OrthoDB" id="3907302at2759"/>
<dbReference type="AlphaFoldDB" id="A0A4D9CRI8"/>
<proteinExistence type="predicted"/>
<gene>
    <name evidence="2" type="ORF">NSK_007508</name>
</gene>
<organism evidence="2 3">
    <name type="scientific">Nannochloropsis salina CCMP1776</name>
    <dbReference type="NCBI Taxonomy" id="1027361"/>
    <lineage>
        <taxon>Eukaryota</taxon>
        <taxon>Sar</taxon>
        <taxon>Stramenopiles</taxon>
        <taxon>Ochrophyta</taxon>
        <taxon>Eustigmatophyceae</taxon>
        <taxon>Eustigmatales</taxon>
        <taxon>Monodopsidaceae</taxon>
        <taxon>Microchloropsis</taxon>
        <taxon>Microchloropsis salina</taxon>
    </lineage>
</organism>
<keyword evidence="3" id="KW-1185">Reference proteome</keyword>
<accession>A0A4D9CRI8</accession>
<protein>
    <submittedName>
        <fullName evidence="2">Uncharacterized protein</fullName>
    </submittedName>
</protein>
<feature type="compositionally biased region" description="Basic and acidic residues" evidence="1">
    <location>
        <begin position="24"/>
        <end position="45"/>
    </location>
</feature>
<dbReference type="Proteomes" id="UP000355283">
    <property type="component" value="Unassembled WGS sequence"/>
</dbReference>
<reference evidence="2 3" key="1">
    <citation type="submission" date="2019-01" db="EMBL/GenBank/DDBJ databases">
        <title>Nuclear Genome Assembly of the Microalgal Biofuel strain Nannochloropsis salina CCMP1776.</title>
        <authorList>
            <person name="Hovde B."/>
        </authorList>
    </citation>
    <scope>NUCLEOTIDE SEQUENCE [LARGE SCALE GENOMIC DNA]</scope>
    <source>
        <strain evidence="2 3">CCMP1776</strain>
    </source>
</reference>
<evidence type="ECO:0000313" key="3">
    <source>
        <dbReference type="Proteomes" id="UP000355283"/>
    </source>
</evidence>
<feature type="region of interest" description="Disordered" evidence="1">
    <location>
        <begin position="276"/>
        <end position="307"/>
    </location>
</feature>